<feature type="repeat" description="RCC1" evidence="2">
    <location>
        <begin position="16"/>
        <end position="66"/>
    </location>
</feature>
<organism evidence="5 6">
    <name type="scientific">Aquilegia coerulea</name>
    <name type="common">Rocky mountain columbine</name>
    <dbReference type="NCBI Taxonomy" id="218851"/>
    <lineage>
        <taxon>Eukaryota</taxon>
        <taxon>Viridiplantae</taxon>
        <taxon>Streptophyta</taxon>
        <taxon>Embryophyta</taxon>
        <taxon>Tracheophyta</taxon>
        <taxon>Spermatophyta</taxon>
        <taxon>Magnoliopsida</taxon>
        <taxon>Ranunculales</taxon>
        <taxon>Ranunculaceae</taxon>
        <taxon>Thalictroideae</taxon>
        <taxon>Aquilegia</taxon>
    </lineage>
</organism>
<protein>
    <recommendedName>
        <fullName evidence="4">RCC1-like domain-containing protein</fullName>
    </recommendedName>
</protein>
<dbReference type="InterPro" id="IPR000408">
    <property type="entry name" value="Reg_chr_condens"/>
</dbReference>
<dbReference type="PROSITE" id="PS00626">
    <property type="entry name" value="RCC1_2"/>
    <property type="match status" value="2"/>
</dbReference>
<keyword evidence="1" id="KW-0677">Repeat</keyword>
<dbReference type="EMBL" id="KZ305019">
    <property type="protein sequence ID" value="PIA62478.1"/>
    <property type="molecule type" value="Genomic_DNA"/>
</dbReference>
<reference evidence="5 6" key="1">
    <citation type="submission" date="2017-09" db="EMBL/GenBank/DDBJ databases">
        <title>WGS assembly of Aquilegia coerulea Goldsmith.</title>
        <authorList>
            <person name="Hodges S."/>
            <person name="Kramer E."/>
            <person name="Nordborg M."/>
            <person name="Tomkins J."/>
            <person name="Borevitz J."/>
            <person name="Derieg N."/>
            <person name="Yan J."/>
            <person name="Mihaltcheva S."/>
            <person name="Hayes R.D."/>
            <person name="Rokhsar D."/>
        </authorList>
    </citation>
    <scope>NUCLEOTIDE SEQUENCE [LARGE SCALE GENOMIC DNA]</scope>
    <source>
        <strain evidence="6">cv. Goldsmith</strain>
    </source>
</reference>
<keyword evidence="6" id="KW-1185">Reference proteome</keyword>
<feature type="repeat" description="RCC1" evidence="2">
    <location>
        <begin position="230"/>
        <end position="273"/>
    </location>
</feature>
<evidence type="ECO:0000256" key="1">
    <source>
        <dbReference type="ARBA" id="ARBA00022737"/>
    </source>
</evidence>
<dbReference type="OrthoDB" id="70707at2759"/>
<proteinExistence type="predicted"/>
<dbReference type="InterPro" id="IPR058923">
    <property type="entry name" value="RCC1-like_dom"/>
</dbReference>
<dbReference type="InterPro" id="IPR009091">
    <property type="entry name" value="RCC1/BLIP-II"/>
</dbReference>
<dbReference type="PROSITE" id="PS50012">
    <property type="entry name" value="RCC1_3"/>
    <property type="match status" value="6"/>
</dbReference>
<evidence type="ECO:0000313" key="5">
    <source>
        <dbReference type="EMBL" id="PIA62478.1"/>
    </source>
</evidence>
<dbReference type="AlphaFoldDB" id="A0A2G5F385"/>
<dbReference type="Gene3D" id="2.130.10.30">
    <property type="entry name" value="Regulator of chromosome condensation 1/beta-lactamase-inhibitor protein II"/>
    <property type="match status" value="3"/>
</dbReference>
<sequence length="407" mass="43932">MEEKEREREEEEDIGNGVWSWGAGTEGQLGTNKLKDENFPQFTSFTTKRISYIACGGAHVIALSKNDGKVLTWGRGTSGQLGHGNQNNCLYPLSVNSLESFFISHVSAGWNHSGFVSNDGRVFTCGDGSFGQLGHGDYQSQFLPIQVMKFEDKHVEQIACGMRHTLVLLKGHSANPIYGFGSGKRGQLGVSIDKVRKSCNLPQIVAGFEEVEIANIIANGDQSAALTVDGHLYSWGKGFSGKSDTHHSPESSIPLRFTQVALGWNHALALTDLGKLFILGGKHHGMLSDPQKMSLKKCSSNQSSASIGSKDDSKAPMFREVPGLDGTKVVDIAAGAEHSALVTENGRIMTWGWGEHGQLGLGNEEDQTTPQLVSLAVKLSNCHPRFNVYCGSGFTFAIGNWSLACQT</sequence>
<feature type="repeat" description="RCC1" evidence="2">
    <location>
        <begin position="68"/>
        <end position="119"/>
    </location>
</feature>
<dbReference type="Proteomes" id="UP000230069">
    <property type="component" value="Unassembled WGS sequence"/>
</dbReference>
<evidence type="ECO:0000256" key="2">
    <source>
        <dbReference type="PROSITE-ProRule" id="PRU00235"/>
    </source>
</evidence>
<name>A0A2G5F385_AQUCA</name>
<dbReference type="STRING" id="218851.A0A2G5F385"/>
<feature type="repeat" description="RCC1" evidence="2">
    <location>
        <begin position="120"/>
        <end position="171"/>
    </location>
</feature>
<evidence type="ECO:0000256" key="3">
    <source>
        <dbReference type="SAM" id="MobiDB-lite"/>
    </source>
</evidence>
<dbReference type="Pfam" id="PF25390">
    <property type="entry name" value="WD40_RLD"/>
    <property type="match status" value="1"/>
</dbReference>
<evidence type="ECO:0000313" key="6">
    <source>
        <dbReference type="Proteomes" id="UP000230069"/>
    </source>
</evidence>
<feature type="repeat" description="RCC1" evidence="2">
    <location>
        <begin position="175"/>
        <end position="229"/>
    </location>
</feature>
<evidence type="ECO:0000259" key="4">
    <source>
        <dbReference type="Pfam" id="PF25390"/>
    </source>
</evidence>
<gene>
    <name evidence="5" type="ORF">AQUCO_00200470v1</name>
</gene>
<feature type="region of interest" description="Disordered" evidence="3">
    <location>
        <begin position="1"/>
        <end position="24"/>
    </location>
</feature>
<dbReference type="FunCoup" id="A0A2G5F385">
    <property type="interactions" value="1407"/>
</dbReference>
<feature type="repeat" description="RCC1" evidence="2">
    <location>
        <begin position="346"/>
        <end position="401"/>
    </location>
</feature>
<dbReference type="InterPro" id="IPR051210">
    <property type="entry name" value="Ub_ligase/GEF_domain"/>
</dbReference>
<accession>A0A2G5F385</accession>
<dbReference type="PANTHER" id="PTHR22870:SF466">
    <property type="entry name" value="ANKYRIN REPEAT-CONTAINING PROTEIN"/>
    <property type="match status" value="1"/>
</dbReference>
<dbReference type="PRINTS" id="PR00633">
    <property type="entry name" value="RCCNDNSATION"/>
</dbReference>
<feature type="domain" description="RCC1-like" evidence="4">
    <location>
        <begin position="18"/>
        <end position="397"/>
    </location>
</feature>
<dbReference type="InParanoid" id="A0A2G5F385"/>
<dbReference type="SUPFAM" id="SSF50985">
    <property type="entry name" value="RCC1/BLIP-II"/>
    <property type="match status" value="1"/>
</dbReference>
<dbReference type="PANTHER" id="PTHR22870">
    <property type="entry name" value="REGULATOR OF CHROMOSOME CONDENSATION"/>
    <property type="match status" value="1"/>
</dbReference>